<evidence type="ECO:0000313" key="1">
    <source>
        <dbReference type="EMBL" id="TRW24428.1"/>
    </source>
</evidence>
<evidence type="ECO:0000313" key="2">
    <source>
        <dbReference type="Proteomes" id="UP000320643"/>
    </source>
</evidence>
<keyword evidence="2" id="KW-1185">Reference proteome</keyword>
<dbReference type="OrthoDB" id="9814103at2"/>
<dbReference type="EMBL" id="VJVZ01000006">
    <property type="protein sequence ID" value="TRW24428.1"/>
    <property type="molecule type" value="Genomic_DNA"/>
</dbReference>
<dbReference type="AlphaFoldDB" id="A0A552V1V7"/>
<name>A0A552V1V7_9FLAO</name>
<dbReference type="RefSeq" id="WP_143373509.1">
    <property type="nucleotide sequence ID" value="NZ_VJVZ01000006.1"/>
</dbReference>
<sequence>MNIKELIAQHILDVHEGDNWTESNIKIALADVTLAEAITKTPASPNTIAMLLHHLTYWNRIMVERISGIKSIIPETNGFEINPLVTEEDWQQLKNDNMLSAHKLASSILNFDESKLLQPILPGYSSAYKNLQGSSEHIHYHLGQIIILKNLIRSSKI</sequence>
<proteinExistence type="predicted"/>
<organism evidence="1 2">
    <name type="scientific">Flavobacterium zepuense</name>
    <dbReference type="NCBI Taxonomy" id="2593302"/>
    <lineage>
        <taxon>Bacteria</taxon>
        <taxon>Pseudomonadati</taxon>
        <taxon>Bacteroidota</taxon>
        <taxon>Flavobacteriia</taxon>
        <taxon>Flavobacteriales</taxon>
        <taxon>Flavobacteriaceae</taxon>
        <taxon>Flavobacterium</taxon>
    </lineage>
</organism>
<dbReference type="Gene3D" id="1.20.120.450">
    <property type="entry name" value="dinb family like domain"/>
    <property type="match status" value="1"/>
</dbReference>
<dbReference type="InterPro" id="IPR034660">
    <property type="entry name" value="DinB/YfiT-like"/>
</dbReference>
<reference evidence="1 2" key="1">
    <citation type="submission" date="2019-07" db="EMBL/GenBank/DDBJ databases">
        <title>Flavobacterium sp. nov., isolated from glacier ice.</title>
        <authorList>
            <person name="Liu Q."/>
            <person name="Xin Y.-H."/>
        </authorList>
    </citation>
    <scope>NUCLEOTIDE SEQUENCE [LARGE SCALE GENOMIC DNA]</scope>
    <source>
        <strain evidence="1 2">ZT4R6</strain>
    </source>
</reference>
<accession>A0A552V1V7</accession>
<protein>
    <submittedName>
        <fullName evidence="1">DinB family protein</fullName>
    </submittedName>
</protein>
<gene>
    <name evidence="1" type="ORF">FMM05_11390</name>
</gene>
<comment type="caution">
    <text evidence="1">The sequence shown here is derived from an EMBL/GenBank/DDBJ whole genome shotgun (WGS) entry which is preliminary data.</text>
</comment>
<dbReference type="SUPFAM" id="SSF109854">
    <property type="entry name" value="DinB/YfiT-like putative metalloenzymes"/>
    <property type="match status" value="1"/>
</dbReference>
<dbReference type="Proteomes" id="UP000320643">
    <property type="component" value="Unassembled WGS sequence"/>
</dbReference>